<dbReference type="EMBL" id="CP069811">
    <property type="protein sequence ID" value="QRQ90696.1"/>
    <property type="molecule type" value="Genomic_DNA"/>
</dbReference>
<dbReference type="AlphaFoldDB" id="A0A375GPK7"/>
<evidence type="ECO:0000259" key="1">
    <source>
        <dbReference type="SMART" id="SM00849"/>
    </source>
</evidence>
<keyword evidence="6" id="KW-1185">Reference proteome</keyword>
<dbReference type="PANTHER" id="PTHR43223">
    <property type="entry name" value="ALKYL/ARYL-SULFATASE"/>
    <property type="match status" value="1"/>
</dbReference>
<dbReference type="Pfam" id="PF14863">
    <property type="entry name" value="Alkyl_sulf_dimr"/>
    <property type="match status" value="1"/>
</dbReference>
<geneLocation type="plasmid" evidence="5">
    <name>co2235_mp</name>
</geneLocation>
<reference evidence="3 5" key="2">
    <citation type="submission" date="2018-01" db="EMBL/GenBank/DDBJ databases">
        <authorList>
            <person name="Clerissi C."/>
        </authorList>
    </citation>
    <scope>NUCLEOTIDE SEQUENCE</scope>
    <source>
        <strain evidence="3">Cupriavidus oxalaticus LMG 2235</strain>
        <plasmid evidence="5">co2235_mp</plasmid>
    </source>
</reference>
<evidence type="ECO:0000313" key="6">
    <source>
        <dbReference type="Proteomes" id="UP000623307"/>
    </source>
</evidence>
<dbReference type="RefSeq" id="WP_063241313.1">
    <property type="nucleotide sequence ID" value="NZ_CP069809.1"/>
</dbReference>
<dbReference type="InterPro" id="IPR038536">
    <property type="entry name" value="Alkyl/aryl-sulf_dimr_sf"/>
</dbReference>
<dbReference type="GeneID" id="303489566"/>
<dbReference type="OrthoDB" id="9815874at2"/>
<dbReference type="Pfam" id="PF00753">
    <property type="entry name" value="Lactamase_B"/>
    <property type="match status" value="1"/>
</dbReference>
<dbReference type="InterPro" id="IPR001279">
    <property type="entry name" value="Metallo-B-lactamas"/>
</dbReference>
<reference evidence="2 6" key="3">
    <citation type="submission" date="2021-02" db="EMBL/GenBank/DDBJ databases">
        <title>Complete Genome Sequence of Cupriavidus oxalaticus Strain Ox1, a Soil Oxalate-Degrading Species.</title>
        <authorList>
            <person name="Palmieri F."/>
            <person name="Udriet P."/>
            <person name="Deuasquier M."/>
            <person name="Beaudoing E."/>
            <person name="Johnson S.L."/>
            <person name="Davenport K.W."/>
            <person name="Chain P.S."/>
            <person name="Bindschedler S."/>
            <person name="Junier P."/>
        </authorList>
    </citation>
    <scope>NUCLEOTIDE SEQUENCE [LARGE SCALE GENOMIC DNA]</scope>
    <source>
        <strain evidence="2 6">Ox1</strain>
    </source>
</reference>
<accession>A0A375GPK7</accession>
<gene>
    <name evidence="4" type="ORF">CO2235_MP70191</name>
    <name evidence="3" type="ORF">CO2235_U630005</name>
    <name evidence="2" type="ORF">JTE92_08540</name>
</gene>
<dbReference type="Proteomes" id="UP000256862">
    <property type="component" value="Plasmid CO2235_mp"/>
</dbReference>
<organism evidence="3 5">
    <name type="scientific">Cupriavidus oxalaticus</name>
    <dbReference type="NCBI Taxonomy" id="96344"/>
    <lineage>
        <taxon>Bacteria</taxon>
        <taxon>Pseudomonadati</taxon>
        <taxon>Pseudomonadota</taxon>
        <taxon>Betaproteobacteria</taxon>
        <taxon>Burkholderiales</taxon>
        <taxon>Burkholderiaceae</taxon>
        <taxon>Cupriavidus</taxon>
    </lineage>
</organism>
<dbReference type="GO" id="GO:0046983">
    <property type="term" value="F:protein dimerization activity"/>
    <property type="evidence" value="ECO:0007669"/>
    <property type="project" value="InterPro"/>
</dbReference>
<evidence type="ECO:0000313" key="2">
    <source>
        <dbReference type="EMBL" id="QRQ90696.1"/>
    </source>
</evidence>
<proteinExistence type="predicted"/>
<dbReference type="Proteomes" id="UP000623307">
    <property type="component" value="Chromosome 1"/>
</dbReference>
<reference evidence="5" key="1">
    <citation type="submission" date="2018-01" db="EMBL/GenBank/DDBJ databases">
        <authorList>
            <person name="Gaut B.S."/>
            <person name="Morton B.R."/>
            <person name="Clegg M.T."/>
            <person name="Duvall M.R."/>
        </authorList>
    </citation>
    <scope>NUCLEOTIDE SEQUENCE [LARGE SCALE GENOMIC DNA]</scope>
</reference>
<dbReference type="InterPro" id="IPR052195">
    <property type="entry name" value="Bact_Alkyl/Aryl-Sulfatase"/>
</dbReference>
<sequence length="417" mass="45293">MQDFEDRPVALVTGAGIEPIDDGVWLLHGQGQSFVADVGGGLLVVDSGPGGRITAGMIEALRTQTSLPVLAICYSHGHMGYNAGLQQWLDHAAARGEPAPRVLAHVNVLARQARYRETARMQERMAEIQFRRPAGALAGKLGHTTPAETFADGLTLGHGERRAELLWAPSETDDAIAVWLPGRRVLYGGPAVIDSIPNVGTPFRTLRDTVRWAQTLERMAALQPRTVVREFGPSLHGQAECERVLGQTASALRWLRAEVVRLMNAGCNERQMLAALKPPAELFEQPWMRPTYGDPSYIARDIYRSENGWWDRNATTLHPAAPQDAAAEIAAAVVDHGALIRHAQALAERGDTQLALHVIDVLALAPGDAPALAEARRLKAGWLRQRAGQVRSYVSRSLYGAAADMLEHGATDTFGIH</sequence>
<dbReference type="InterPro" id="IPR029228">
    <property type="entry name" value="Alkyl_sulf_dimr"/>
</dbReference>
<dbReference type="Gene3D" id="3.60.15.10">
    <property type="entry name" value="Ribonuclease Z/Hydroxyacylglutathione hydrolase-like"/>
    <property type="match status" value="1"/>
</dbReference>
<dbReference type="SMART" id="SM00849">
    <property type="entry name" value="Lactamase_B"/>
    <property type="match status" value="1"/>
</dbReference>
<dbReference type="SUPFAM" id="SSF56281">
    <property type="entry name" value="Metallo-hydrolase/oxidoreductase"/>
    <property type="match status" value="1"/>
</dbReference>
<evidence type="ECO:0000313" key="4">
    <source>
        <dbReference type="EMBL" id="SPC23484.1"/>
    </source>
</evidence>
<dbReference type="EMBL" id="OGUS01000142">
    <property type="protein sequence ID" value="SPC23484.1"/>
    <property type="molecule type" value="Genomic_DNA"/>
</dbReference>
<name>A0A375GPK7_9BURK</name>
<protein>
    <submittedName>
        <fullName evidence="3">Beta-lactamase-like protein</fullName>
    </submittedName>
    <submittedName>
        <fullName evidence="2">MBL fold metallo-hydrolase</fullName>
    </submittedName>
</protein>
<evidence type="ECO:0000313" key="5">
    <source>
        <dbReference type="Proteomes" id="UP000256862"/>
    </source>
</evidence>
<dbReference type="EMBL" id="OGUS01000069">
    <property type="protein sequence ID" value="SPC07348.1"/>
    <property type="molecule type" value="Genomic_DNA"/>
</dbReference>
<evidence type="ECO:0000313" key="3">
    <source>
        <dbReference type="EMBL" id="SPC07348.1"/>
    </source>
</evidence>
<dbReference type="Gene3D" id="1.25.40.880">
    <property type="entry name" value="Alkyl sulfatase, dimerisation domain"/>
    <property type="match status" value="1"/>
</dbReference>
<dbReference type="PANTHER" id="PTHR43223:SF2">
    <property type="entry name" value="METALLO-BETA-LACTAMASE DOMAIN-CONTAINING PROTEIN"/>
    <property type="match status" value="1"/>
</dbReference>
<dbReference type="InterPro" id="IPR036866">
    <property type="entry name" value="RibonucZ/Hydroxyglut_hydro"/>
</dbReference>
<feature type="domain" description="Metallo-beta-lactamase" evidence="1">
    <location>
        <begin position="30"/>
        <end position="235"/>
    </location>
</feature>